<evidence type="ECO:0000256" key="1">
    <source>
        <dbReference type="ARBA" id="ARBA00004141"/>
    </source>
</evidence>
<dbReference type="EMBL" id="FRAF01000025">
    <property type="protein sequence ID" value="SHK87353.1"/>
    <property type="molecule type" value="Genomic_DNA"/>
</dbReference>
<keyword evidence="6" id="KW-0560">Oxidoreductase</keyword>
<evidence type="ECO:0000313" key="14">
    <source>
        <dbReference type="Proteomes" id="UP000184016"/>
    </source>
</evidence>
<evidence type="ECO:0000256" key="4">
    <source>
        <dbReference type="ARBA" id="ARBA00022723"/>
    </source>
</evidence>
<comment type="subcellular location">
    <subcellularLocation>
        <location evidence="1">Membrane</location>
        <topology evidence="1">Multi-pass membrane protein</topology>
    </subcellularLocation>
</comment>
<evidence type="ECO:0000256" key="7">
    <source>
        <dbReference type="ARBA" id="ARBA00023004"/>
    </source>
</evidence>
<dbReference type="STRING" id="1830138.SAMN05443507_12520"/>
<feature type="transmembrane region" description="Helical" evidence="12">
    <location>
        <begin position="229"/>
        <end position="249"/>
    </location>
</feature>
<evidence type="ECO:0000256" key="8">
    <source>
        <dbReference type="ARBA" id="ARBA00023133"/>
    </source>
</evidence>
<feature type="transmembrane region" description="Helical" evidence="12">
    <location>
        <begin position="180"/>
        <end position="198"/>
    </location>
</feature>
<dbReference type="GO" id="GO:0006784">
    <property type="term" value="P:heme A biosynthetic process"/>
    <property type="evidence" value="ECO:0007669"/>
    <property type="project" value="InterPro"/>
</dbReference>
<evidence type="ECO:0000256" key="12">
    <source>
        <dbReference type="SAM" id="Phobius"/>
    </source>
</evidence>
<dbReference type="RefSeq" id="WP_072874998.1">
    <property type="nucleotide sequence ID" value="NZ_FRAF01000025.1"/>
</dbReference>
<keyword evidence="4" id="KW-0479">Metal-binding</keyword>
<keyword evidence="7" id="KW-0408">Iron</keyword>
<accession>A0A1M6W125</accession>
<keyword evidence="8" id="KW-0350">Heme biosynthesis</keyword>
<dbReference type="Pfam" id="PF02628">
    <property type="entry name" value="COX15-CtaA"/>
    <property type="match status" value="1"/>
</dbReference>
<dbReference type="InterPro" id="IPR003780">
    <property type="entry name" value="COX15/CtaA_fam"/>
</dbReference>
<keyword evidence="10" id="KW-1015">Disulfide bond</keyword>
<dbReference type="Proteomes" id="UP000184016">
    <property type="component" value="Unassembled WGS sequence"/>
</dbReference>
<keyword evidence="5 12" id="KW-1133">Transmembrane helix</keyword>
<organism evidence="13 14">
    <name type="scientific">Alicyclobacillus tolerans</name>
    <dbReference type="NCBI Taxonomy" id="90970"/>
    <lineage>
        <taxon>Bacteria</taxon>
        <taxon>Bacillati</taxon>
        <taxon>Bacillota</taxon>
        <taxon>Bacilli</taxon>
        <taxon>Bacillales</taxon>
        <taxon>Alicyclobacillaceae</taxon>
        <taxon>Alicyclobacillus</taxon>
    </lineage>
</organism>
<protein>
    <submittedName>
        <fullName evidence="13">Cytochrome c oxidase assembly protein subunit 15</fullName>
    </submittedName>
</protein>
<feature type="transmembrane region" description="Helical" evidence="12">
    <location>
        <begin position="98"/>
        <end position="121"/>
    </location>
</feature>
<evidence type="ECO:0000256" key="11">
    <source>
        <dbReference type="ARBA" id="ARBA00023444"/>
    </source>
</evidence>
<feature type="transmembrane region" description="Helical" evidence="12">
    <location>
        <begin position="127"/>
        <end position="150"/>
    </location>
</feature>
<keyword evidence="2" id="KW-1003">Cell membrane</keyword>
<evidence type="ECO:0000256" key="2">
    <source>
        <dbReference type="ARBA" id="ARBA00022475"/>
    </source>
</evidence>
<feature type="transmembrane region" description="Helical" evidence="12">
    <location>
        <begin position="288"/>
        <end position="310"/>
    </location>
</feature>
<dbReference type="GO" id="GO:0016491">
    <property type="term" value="F:oxidoreductase activity"/>
    <property type="evidence" value="ECO:0007669"/>
    <property type="project" value="UniProtKB-KW"/>
</dbReference>
<evidence type="ECO:0000313" key="13">
    <source>
        <dbReference type="EMBL" id="SHK87353.1"/>
    </source>
</evidence>
<proteinExistence type="predicted"/>
<dbReference type="OrthoDB" id="9816428at2"/>
<evidence type="ECO:0000256" key="5">
    <source>
        <dbReference type="ARBA" id="ARBA00022989"/>
    </source>
</evidence>
<dbReference type="GO" id="GO:0016020">
    <property type="term" value="C:membrane"/>
    <property type="evidence" value="ECO:0007669"/>
    <property type="project" value="UniProtKB-SubCell"/>
</dbReference>
<evidence type="ECO:0000256" key="6">
    <source>
        <dbReference type="ARBA" id="ARBA00023002"/>
    </source>
</evidence>
<keyword evidence="14" id="KW-1185">Reference proteome</keyword>
<evidence type="ECO:0000256" key="3">
    <source>
        <dbReference type="ARBA" id="ARBA00022692"/>
    </source>
</evidence>
<name>A0A1M6W125_9BACL</name>
<feature type="transmembrane region" description="Helical" evidence="12">
    <location>
        <begin position="261"/>
        <end position="282"/>
    </location>
</feature>
<reference evidence="14" key="1">
    <citation type="submission" date="2016-11" db="EMBL/GenBank/DDBJ databases">
        <authorList>
            <person name="Varghese N."/>
            <person name="Submissions S."/>
        </authorList>
    </citation>
    <scope>NUCLEOTIDE SEQUENCE [LARGE SCALE GENOMIC DNA]</scope>
    <source>
        <strain evidence="14">USBA-503</strain>
    </source>
</reference>
<evidence type="ECO:0000256" key="9">
    <source>
        <dbReference type="ARBA" id="ARBA00023136"/>
    </source>
</evidence>
<dbReference type="AlphaFoldDB" id="A0A1M6W125"/>
<dbReference type="PANTHER" id="PTHR35457:SF1">
    <property type="entry name" value="HEME A SYNTHASE"/>
    <property type="match status" value="1"/>
</dbReference>
<gene>
    <name evidence="13" type="ORF">SAMN05443507_12520</name>
</gene>
<feature type="transmembrane region" description="Helical" evidence="12">
    <location>
        <begin position="71"/>
        <end position="91"/>
    </location>
</feature>
<keyword evidence="9 12" id="KW-0472">Membrane</keyword>
<comment type="pathway">
    <text evidence="11">Porphyrin-containing compound metabolism.</text>
</comment>
<feature type="transmembrane region" description="Helical" evidence="12">
    <location>
        <begin position="12"/>
        <end position="33"/>
    </location>
</feature>
<keyword evidence="3 12" id="KW-0812">Transmembrane</keyword>
<evidence type="ECO:0000256" key="10">
    <source>
        <dbReference type="ARBA" id="ARBA00023157"/>
    </source>
</evidence>
<dbReference type="PANTHER" id="PTHR35457">
    <property type="entry name" value="HEME A SYNTHASE"/>
    <property type="match status" value="1"/>
</dbReference>
<dbReference type="GO" id="GO:0046872">
    <property type="term" value="F:metal ion binding"/>
    <property type="evidence" value="ECO:0007669"/>
    <property type="project" value="UniProtKB-KW"/>
</dbReference>
<dbReference type="InterPro" id="IPR050450">
    <property type="entry name" value="COX15/CtaA_HemeA_synthase"/>
</dbReference>
<sequence>MANQDKRSIQFVTILLAILTVIFLLAVNTVGFIDTETGSGFACGNSWPLCEGVLIPQHMGIHKLIEFGHRALVPIATLLLLATSVFALIQYRKLREVVWLIVLAIASVFVQGALGALGVIFGDPAWFLAFHFGISLIAFASVLLLCILLFQLRRVPLQEILQGGRLRPDYSATGSRIRSLVWWSLIYIYVEMYFGAYISSSGAAPFFHGWPFPTESIYAPHYAFWMDCIHRLFALGLLVFSLFILRSAASLRNLRSDLYRAAWGTVILVLLQALSGILIVTYHNVSSFLIHVTLVAFLFSSLCLLALLTVPDRPRKKSASTTL</sequence>